<dbReference type="GO" id="GO:0006995">
    <property type="term" value="P:cellular response to nitrogen starvation"/>
    <property type="evidence" value="ECO:0007669"/>
    <property type="project" value="TreeGrafter"/>
</dbReference>
<dbReference type="EMBL" id="AQGS01000308">
    <property type="protein sequence ID" value="EPS40578.1"/>
    <property type="molecule type" value="Genomic_DNA"/>
</dbReference>
<proteinExistence type="inferred from homology"/>
<comment type="similarity">
    <text evidence="1">Belongs to the beclin family.</text>
</comment>
<reference evidence="7" key="2">
    <citation type="submission" date="2013-04" db="EMBL/GenBank/DDBJ databases">
        <title>Genomic mechanisms accounting for the adaptation to parasitism in nematode-trapping fungi.</title>
        <authorList>
            <person name="Ahren D.G."/>
        </authorList>
    </citation>
    <scope>NUCLEOTIDE SEQUENCE [LARGE SCALE GENOMIC DNA]</scope>
    <source>
        <strain evidence="7">CBS 200.50</strain>
    </source>
</reference>
<dbReference type="GO" id="GO:0000407">
    <property type="term" value="C:phagophore assembly site"/>
    <property type="evidence" value="ECO:0007669"/>
    <property type="project" value="TreeGrafter"/>
</dbReference>
<evidence type="ECO:0000259" key="4">
    <source>
        <dbReference type="Pfam" id="PF04111"/>
    </source>
</evidence>
<feature type="domain" description="Atg6/beclin coiled-coil" evidence="5">
    <location>
        <begin position="170"/>
        <end position="298"/>
    </location>
</feature>
<feature type="coiled-coil region" evidence="2">
    <location>
        <begin position="221"/>
        <end position="290"/>
    </location>
</feature>
<dbReference type="GO" id="GO:0000423">
    <property type="term" value="P:mitophagy"/>
    <property type="evidence" value="ECO:0007669"/>
    <property type="project" value="TreeGrafter"/>
</dbReference>
<dbReference type="eggNOG" id="KOG2751">
    <property type="taxonomic scope" value="Eukaryota"/>
</dbReference>
<dbReference type="GO" id="GO:0034272">
    <property type="term" value="C:phosphatidylinositol 3-kinase complex, class III, type II"/>
    <property type="evidence" value="ECO:0007669"/>
    <property type="project" value="TreeGrafter"/>
</dbReference>
<dbReference type="FunFam" id="1.10.418.40:FF:000005">
    <property type="entry name" value="Autophagy protein Apg6, putative"/>
    <property type="match status" value="1"/>
</dbReference>
<evidence type="ECO:0000256" key="2">
    <source>
        <dbReference type="SAM" id="Coils"/>
    </source>
</evidence>
<gene>
    <name evidence="6" type="ORF">H072_5570</name>
</gene>
<dbReference type="OMA" id="EWDVYKA"/>
<comment type="caution">
    <text evidence="6">The sequence shown here is derived from an EMBL/GenBank/DDBJ whole genome shotgun (WGS) entry which is preliminary data.</text>
</comment>
<dbReference type="GO" id="GO:0000045">
    <property type="term" value="P:autophagosome assembly"/>
    <property type="evidence" value="ECO:0007669"/>
    <property type="project" value="TreeGrafter"/>
</dbReference>
<dbReference type="InterPro" id="IPR007243">
    <property type="entry name" value="Atg6/Beclin"/>
</dbReference>
<dbReference type="AlphaFoldDB" id="S8BM74"/>
<dbReference type="Proteomes" id="UP000015100">
    <property type="component" value="Unassembled WGS sequence"/>
</dbReference>
<evidence type="ECO:0000259" key="5">
    <source>
        <dbReference type="Pfam" id="PF17675"/>
    </source>
</evidence>
<keyword evidence="2" id="KW-0175">Coiled coil</keyword>
<feature type="compositionally biased region" description="Low complexity" evidence="3">
    <location>
        <begin position="32"/>
        <end position="45"/>
    </location>
</feature>
<dbReference type="Pfam" id="PF04111">
    <property type="entry name" value="APG6"/>
    <property type="match status" value="1"/>
</dbReference>
<evidence type="ECO:0000256" key="1">
    <source>
        <dbReference type="ARBA" id="ARBA00005965"/>
    </source>
</evidence>
<sequence>MGEMFCQQCRTPLKLHGSLQNLNPAAVNLLHSSSAPTSSSSSSSSNKPTVFEPKVHSSATSSHDSLRKAIYEQSLRSDGHPVVKRSVPNAPKTSSPLAAQHPANMAESFVMLSDSVILRTPQPIVGEAVQNGGLATTSTGIGPEDSLSHKMQTSRRLFDILSARSDIDYPICVECTELLVEGLQRRLAEATRGRDGYQQFLKKLQAEIPTEEEARMVEEGLAGVRKERDEALLELEELEREKALIEAEIAEAEAESKRLEAEEEEFWQERNSFAQQLEEFQNERDSVNLRFDHDAKQLERLHRTNVYNDTFCIGHDGFFGTINGLRLGKLATQPVEWSEINAAWGQTLLLLHTVADKLGFVFENYRLKPMGSTSKIEKLELRQTEGTASRMGLTSGSGKNDVRVQTLELFSSGTIPMGHLFAHRKFDGAMVAFLDCIKQLGEFVARADPTAVLPYTIVKDKIGDVSIRLTFNQDEPWTKACKYTLTCAKFLLAYASNQGLARRLQQAQQQAQQQQLQTQQLQQQQQQQTR</sequence>
<protein>
    <submittedName>
        <fullName evidence="6">Uncharacterized protein</fullName>
    </submittedName>
</protein>
<dbReference type="HOGENOM" id="CLU_024219_3_1_1"/>
<dbReference type="GO" id="GO:0043548">
    <property type="term" value="F:phosphatidylinositol 3-kinase binding"/>
    <property type="evidence" value="ECO:0007669"/>
    <property type="project" value="TreeGrafter"/>
</dbReference>
<evidence type="ECO:0000313" key="7">
    <source>
        <dbReference type="Proteomes" id="UP000015100"/>
    </source>
</evidence>
<reference evidence="6 7" key="1">
    <citation type="journal article" date="2013" name="PLoS Genet.">
        <title>Genomic mechanisms accounting for the adaptation to parasitism in nematode-trapping fungi.</title>
        <authorList>
            <person name="Meerupati T."/>
            <person name="Andersson K.M."/>
            <person name="Friman E."/>
            <person name="Kumar D."/>
            <person name="Tunlid A."/>
            <person name="Ahren D."/>
        </authorList>
    </citation>
    <scope>NUCLEOTIDE SEQUENCE [LARGE SCALE GENOMIC DNA]</scope>
    <source>
        <strain evidence="6 7">CBS 200.50</strain>
    </source>
</reference>
<dbReference type="GO" id="GO:0034271">
    <property type="term" value="C:phosphatidylinositol 3-kinase complex, class III, type I"/>
    <property type="evidence" value="ECO:0007669"/>
    <property type="project" value="TreeGrafter"/>
</dbReference>
<evidence type="ECO:0000256" key="3">
    <source>
        <dbReference type="SAM" id="MobiDB-lite"/>
    </source>
</evidence>
<name>S8BM74_DACHA</name>
<feature type="coiled-coil region" evidence="2">
    <location>
        <begin position="497"/>
        <end position="527"/>
    </location>
</feature>
<dbReference type="GO" id="GO:0030674">
    <property type="term" value="F:protein-macromolecule adaptor activity"/>
    <property type="evidence" value="ECO:0007669"/>
    <property type="project" value="TreeGrafter"/>
</dbReference>
<dbReference type="STRING" id="1284197.S8BM74"/>
<feature type="domain" description="Atg6 BARA" evidence="4">
    <location>
        <begin position="301"/>
        <end position="497"/>
    </location>
</feature>
<dbReference type="Gene3D" id="1.10.418.40">
    <property type="entry name" value="Autophagy protein 6/Beclin 1"/>
    <property type="match status" value="1"/>
</dbReference>
<dbReference type="PANTHER" id="PTHR12768:SF4">
    <property type="entry name" value="BECLIN-1"/>
    <property type="match status" value="1"/>
</dbReference>
<organism evidence="6 7">
    <name type="scientific">Dactylellina haptotyla (strain CBS 200.50)</name>
    <name type="common">Nematode-trapping fungus</name>
    <name type="synonym">Monacrosporium haptotylum</name>
    <dbReference type="NCBI Taxonomy" id="1284197"/>
    <lineage>
        <taxon>Eukaryota</taxon>
        <taxon>Fungi</taxon>
        <taxon>Dikarya</taxon>
        <taxon>Ascomycota</taxon>
        <taxon>Pezizomycotina</taxon>
        <taxon>Orbiliomycetes</taxon>
        <taxon>Orbiliales</taxon>
        <taxon>Orbiliaceae</taxon>
        <taxon>Dactylellina</taxon>
    </lineage>
</organism>
<feature type="region of interest" description="Disordered" evidence="3">
    <location>
        <begin position="32"/>
        <end position="98"/>
    </location>
</feature>
<dbReference type="InterPro" id="IPR038274">
    <property type="entry name" value="Atg6/Beclin_C_sf"/>
</dbReference>
<keyword evidence="7" id="KW-1185">Reference proteome</keyword>
<dbReference type="GO" id="GO:0045324">
    <property type="term" value="P:late endosome to vacuole transport"/>
    <property type="evidence" value="ECO:0007669"/>
    <property type="project" value="TreeGrafter"/>
</dbReference>
<accession>S8BM74</accession>
<dbReference type="InterPro" id="IPR041691">
    <property type="entry name" value="Atg6/beclin_CC"/>
</dbReference>
<dbReference type="InterPro" id="IPR040455">
    <property type="entry name" value="Atg6_BARA"/>
</dbReference>
<dbReference type="Pfam" id="PF17675">
    <property type="entry name" value="APG6_N"/>
    <property type="match status" value="1"/>
</dbReference>
<feature type="compositionally biased region" description="Basic and acidic residues" evidence="3">
    <location>
        <begin position="64"/>
        <end position="81"/>
    </location>
</feature>
<dbReference type="OrthoDB" id="20368at2759"/>
<evidence type="ECO:0000313" key="6">
    <source>
        <dbReference type="EMBL" id="EPS40578.1"/>
    </source>
</evidence>
<dbReference type="PANTHER" id="PTHR12768">
    <property type="entry name" value="BECLIN 1"/>
    <property type="match status" value="1"/>
</dbReference>
<dbReference type="Gene3D" id="6.10.250.3110">
    <property type="match status" value="1"/>
</dbReference>